<dbReference type="PANTHER" id="PTHR38589">
    <property type="entry name" value="BLR0621 PROTEIN"/>
    <property type="match status" value="1"/>
</dbReference>
<dbReference type="UniPathway" id="UPA00219"/>
<dbReference type="OrthoDB" id="9804204at2"/>
<gene>
    <name evidence="9" type="ORF">E0E05_17100</name>
</gene>
<dbReference type="InterPro" id="IPR038063">
    <property type="entry name" value="Transpep_catalytic_dom"/>
</dbReference>
<evidence type="ECO:0000313" key="10">
    <source>
        <dbReference type="Proteomes" id="UP000293719"/>
    </source>
</evidence>
<dbReference type="AlphaFoldDB" id="A0A4P6V5X7"/>
<sequence>MIATVTLHRAPGHRQRGVLKAGPRVLPCALGRGGPGVLKREGDGVTPAGGPLRPLWGYWRADRGPRPTTALRMIPTRADDGWCDAPAHPAYNRPVRLPFAASHETMWRTDALYDICIVLDWNMEPGRARDRGSAIFAHLAKDGYPPTEGCIALARRDMVWLLARIDRRTQVSVSA</sequence>
<comment type="similarity">
    <text evidence="2">Belongs to the YkuD family.</text>
</comment>
<dbReference type="EMBL" id="CP036532">
    <property type="protein sequence ID" value="QBK32149.1"/>
    <property type="molecule type" value="Genomic_DNA"/>
</dbReference>
<keyword evidence="3" id="KW-0808">Transferase</keyword>
<dbReference type="InterPro" id="IPR005490">
    <property type="entry name" value="LD_TPept_cat_dom"/>
</dbReference>
<comment type="pathway">
    <text evidence="1 7">Cell wall biogenesis; peptidoglycan biosynthesis.</text>
</comment>
<evidence type="ECO:0000256" key="6">
    <source>
        <dbReference type="ARBA" id="ARBA00023316"/>
    </source>
</evidence>
<dbReference type="SUPFAM" id="SSF141523">
    <property type="entry name" value="L,D-transpeptidase catalytic domain-like"/>
    <property type="match status" value="1"/>
</dbReference>
<accession>A0A4P6V5X7</accession>
<dbReference type="GO" id="GO:0016740">
    <property type="term" value="F:transferase activity"/>
    <property type="evidence" value="ECO:0007669"/>
    <property type="project" value="UniProtKB-KW"/>
</dbReference>
<evidence type="ECO:0000256" key="3">
    <source>
        <dbReference type="ARBA" id="ARBA00022679"/>
    </source>
</evidence>
<evidence type="ECO:0000313" key="9">
    <source>
        <dbReference type="EMBL" id="QBK32149.1"/>
    </source>
</evidence>
<dbReference type="GO" id="GO:0004180">
    <property type="term" value="F:carboxypeptidase activity"/>
    <property type="evidence" value="ECO:0007669"/>
    <property type="project" value="UniProtKB-ARBA"/>
</dbReference>
<feature type="active site" description="Proton donor/acceptor" evidence="7">
    <location>
        <position position="138"/>
    </location>
</feature>
<evidence type="ECO:0000256" key="5">
    <source>
        <dbReference type="ARBA" id="ARBA00022984"/>
    </source>
</evidence>
<dbReference type="GO" id="GO:0008360">
    <property type="term" value="P:regulation of cell shape"/>
    <property type="evidence" value="ECO:0007669"/>
    <property type="project" value="UniProtKB-UniRule"/>
</dbReference>
<dbReference type="RefSeq" id="WP_131617792.1">
    <property type="nucleotide sequence ID" value="NZ_CP036532.1"/>
</dbReference>
<dbReference type="Pfam" id="PF03734">
    <property type="entry name" value="YkuD"/>
    <property type="match status" value="1"/>
</dbReference>
<name>A0A4P6V5X7_9HYPH</name>
<dbReference type="PANTHER" id="PTHR38589:SF1">
    <property type="entry name" value="BLR0621 PROTEIN"/>
    <property type="match status" value="1"/>
</dbReference>
<keyword evidence="6 7" id="KW-0961">Cell wall biogenesis/degradation</keyword>
<keyword evidence="10" id="KW-1185">Reference proteome</keyword>
<feature type="active site" description="Nucleophile" evidence="7">
    <location>
        <position position="150"/>
    </location>
</feature>
<evidence type="ECO:0000256" key="4">
    <source>
        <dbReference type="ARBA" id="ARBA00022960"/>
    </source>
</evidence>
<dbReference type="PROSITE" id="PS52029">
    <property type="entry name" value="LD_TPASE"/>
    <property type="match status" value="1"/>
</dbReference>
<dbReference type="GeneID" id="90769022"/>
<feature type="domain" description="L,D-TPase catalytic" evidence="8">
    <location>
        <begin position="1"/>
        <end position="174"/>
    </location>
</feature>
<evidence type="ECO:0000256" key="1">
    <source>
        <dbReference type="ARBA" id="ARBA00004752"/>
    </source>
</evidence>
<organism evidence="9 10">
    <name type="scientific">Roseitalea porphyridii</name>
    <dbReference type="NCBI Taxonomy" id="1852022"/>
    <lineage>
        <taxon>Bacteria</taxon>
        <taxon>Pseudomonadati</taxon>
        <taxon>Pseudomonadota</taxon>
        <taxon>Alphaproteobacteria</taxon>
        <taxon>Hyphomicrobiales</taxon>
        <taxon>Ahrensiaceae</taxon>
        <taxon>Roseitalea</taxon>
    </lineage>
</organism>
<keyword evidence="5 7" id="KW-0573">Peptidoglycan synthesis</keyword>
<protein>
    <recommendedName>
        <fullName evidence="8">L,D-TPase catalytic domain-containing protein</fullName>
    </recommendedName>
</protein>
<evidence type="ECO:0000256" key="7">
    <source>
        <dbReference type="PROSITE-ProRule" id="PRU01373"/>
    </source>
</evidence>
<proteinExistence type="inferred from homology"/>
<keyword evidence="4 7" id="KW-0133">Cell shape</keyword>
<dbReference type="KEGG" id="rpod:E0E05_17100"/>
<reference evidence="9 10" key="1">
    <citation type="journal article" date="2017" name="Int. J. Syst. Evol. Microbiol.">
        <title>Roseitalea porphyridii gen. nov., sp. nov., isolated from a red alga, and reclassification of Hoeflea suaedae Chung et al. 2013 as Pseudohoeflea suaedae gen. nov., comb. nov.</title>
        <authorList>
            <person name="Hyeon J.W."/>
            <person name="Jeong S.E."/>
            <person name="Baek K."/>
            <person name="Jeon C.O."/>
        </authorList>
    </citation>
    <scope>NUCLEOTIDE SEQUENCE [LARGE SCALE GENOMIC DNA]</scope>
    <source>
        <strain evidence="9 10">MA7-20</strain>
    </source>
</reference>
<dbReference type="CDD" id="cd16913">
    <property type="entry name" value="YkuD_like"/>
    <property type="match status" value="1"/>
</dbReference>
<evidence type="ECO:0000259" key="8">
    <source>
        <dbReference type="PROSITE" id="PS52029"/>
    </source>
</evidence>
<dbReference type="GO" id="GO:0071555">
    <property type="term" value="P:cell wall organization"/>
    <property type="evidence" value="ECO:0007669"/>
    <property type="project" value="UniProtKB-UniRule"/>
</dbReference>
<dbReference type="GO" id="GO:0009252">
    <property type="term" value="P:peptidoglycan biosynthetic process"/>
    <property type="evidence" value="ECO:0007669"/>
    <property type="project" value="UniProtKB-UniPathway"/>
</dbReference>
<dbReference type="Proteomes" id="UP000293719">
    <property type="component" value="Chromosome"/>
</dbReference>
<evidence type="ECO:0000256" key="2">
    <source>
        <dbReference type="ARBA" id="ARBA00005992"/>
    </source>
</evidence>